<evidence type="ECO:0000256" key="1">
    <source>
        <dbReference type="ARBA" id="ARBA00001913"/>
    </source>
</evidence>
<feature type="compositionally biased region" description="Basic and acidic residues" evidence="4">
    <location>
        <begin position="743"/>
        <end position="755"/>
    </location>
</feature>
<dbReference type="GO" id="GO:0030246">
    <property type="term" value="F:carbohydrate binding"/>
    <property type="evidence" value="ECO:0007669"/>
    <property type="project" value="InterPro"/>
</dbReference>
<dbReference type="GO" id="GO:0005829">
    <property type="term" value="C:cytosol"/>
    <property type="evidence" value="ECO:0007669"/>
    <property type="project" value="TreeGrafter"/>
</dbReference>
<dbReference type="PANTHER" id="PTHR12143">
    <property type="entry name" value="PEPTIDE N-GLYCANASE PNGASE -RELATED"/>
    <property type="match status" value="1"/>
</dbReference>
<dbReference type="Pfam" id="PF07971">
    <property type="entry name" value="Glyco_hydro_92"/>
    <property type="match status" value="1"/>
</dbReference>
<dbReference type="InterPro" id="IPR041371">
    <property type="entry name" value="GH92_N"/>
</dbReference>
<evidence type="ECO:0000256" key="4">
    <source>
        <dbReference type="SAM" id="MobiDB-lite"/>
    </source>
</evidence>
<comment type="cofactor">
    <cofactor evidence="1">
        <name>Ca(2+)</name>
        <dbReference type="ChEBI" id="CHEBI:29108"/>
    </cofactor>
</comment>
<evidence type="ECO:0000256" key="3">
    <source>
        <dbReference type="ARBA" id="ARBA00022837"/>
    </source>
</evidence>
<dbReference type="SUPFAM" id="SSF48208">
    <property type="entry name" value="Six-hairpin glycosidases"/>
    <property type="match status" value="1"/>
</dbReference>
<dbReference type="FunFam" id="3.30.2080.10:FF:000001">
    <property type="entry name" value="Alpha-1,2-mannosidase subfamily"/>
    <property type="match status" value="1"/>
</dbReference>
<dbReference type="GO" id="GO:0000224">
    <property type="term" value="F:peptide-N4-(N-acetyl-beta-glucosaminyl)asparagine amidase activity"/>
    <property type="evidence" value="ECO:0007669"/>
    <property type="project" value="TreeGrafter"/>
</dbReference>
<organism evidence="7 8">
    <name type="scientific">Siphonobacter aquaeclarae</name>
    <dbReference type="NCBI Taxonomy" id="563176"/>
    <lineage>
        <taxon>Bacteria</taxon>
        <taxon>Pseudomonadati</taxon>
        <taxon>Bacteroidota</taxon>
        <taxon>Cytophagia</taxon>
        <taxon>Cytophagales</taxon>
        <taxon>Cytophagaceae</taxon>
        <taxon>Siphonobacter</taxon>
    </lineage>
</organism>
<dbReference type="PANTHER" id="PTHR12143:SF43">
    <property type="entry name" value="PUTATIVE-RELATED"/>
    <property type="match status" value="1"/>
</dbReference>
<dbReference type="InterPro" id="IPR012939">
    <property type="entry name" value="Glyco_hydro_92"/>
</dbReference>
<feature type="domain" description="Glycosyl hydrolase family 92" evidence="5">
    <location>
        <begin position="278"/>
        <end position="742"/>
    </location>
</feature>
<evidence type="ECO:0000259" key="6">
    <source>
        <dbReference type="Pfam" id="PF17678"/>
    </source>
</evidence>
<keyword evidence="8" id="KW-1185">Reference proteome</keyword>
<dbReference type="InterPro" id="IPR008928">
    <property type="entry name" value="6-hairpin_glycosidase_sf"/>
</dbReference>
<evidence type="ECO:0000313" key="7">
    <source>
        <dbReference type="EMBL" id="SDL83821.1"/>
    </source>
</evidence>
<dbReference type="RefSeq" id="WP_093200979.1">
    <property type="nucleotide sequence ID" value="NZ_FNGS01000003.1"/>
</dbReference>
<dbReference type="GO" id="GO:0005975">
    <property type="term" value="P:carbohydrate metabolic process"/>
    <property type="evidence" value="ECO:0007669"/>
    <property type="project" value="InterPro"/>
</dbReference>
<reference evidence="7 8" key="1">
    <citation type="submission" date="2016-10" db="EMBL/GenBank/DDBJ databases">
        <authorList>
            <person name="de Groot N.N."/>
        </authorList>
    </citation>
    <scope>NUCLEOTIDE SEQUENCE [LARGE SCALE GENOMIC DNA]</scope>
    <source>
        <strain evidence="7 8">DSM 21668</strain>
    </source>
</reference>
<dbReference type="Gene3D" id="1.20.1610.10">
    <property type="entry name" value="alpha-1,2-mannosidases domains"/>
    <property type="match status" value="1"/>
</dbReference>
<name>A0A1G9NC06_9BACT</name>
<dbReference type="Gene3D" id="1.20.1050.60">
    <property type="entry name" value="alpha-1,2-mannosidase"/>
    <property type="match status" value="1"/>
</dbReference>
<feature type="region of interest" description="Disordered" evidence="4">
    <location>
        <begin position="32"/>
        <end position="68"/>
    </location>
</feature>
<dbReference type="InterPro" id="IPR014718">
    <property type="entry name" value="GH-type_carb-bd"/>
</dbReference>
<keyword evidence="3" id="KW-0106">Calcium</keyword>
<proteinExistence type="predicted"/>
<dbReference type="GO" id="GO:0006516">
    <property type="term" value="P:glycoprotein catabolic process"/>
    <property type="evidence" value="ECO:0007669"/>
    <property type="project" value="TreeGrafter"/>
</dbReference>
<feature type="domain" description="Glycosyl hydrolase family 92 N-terminal" evidence="6">
    <location>
        <begin position="24"/>
        <end position="272"/>
    </location>
</feature>
<dbReference type="EMBL" id="FNGS01000003">
    <property type="protein sequence ID" value="SDL83821.1"/>
    <property type="molecule type" value="Genomic_DNA"/>
</dbReference>
<evidence type="ECO:0000256" key="2">
    <source>
        <dbReference type="ARBA" id="ARBA00011245"/>
    </source>
</evidence>
<feature type="region of interest" description="Disordered" evidence="4">
    <location>
        <begin position="740"/>
        <end position="761"/>
    </location>
</feature>
<dbReference type="Pfam" id="PF17678">
    <property type="entry name" value="Glyco_hydro_92N"/>
    <property type="match status" value="1"/>
</dbReference>
<dbReference type="Gene3D" id="2.70.98.10">
    <property type="match status" value="1"/>
</dbReference>
<sequence length="761" mass="84954">MRFLFFLLITAGTVAGQQKSPVSYVNPLIGSAPSTTESARRHSEAGSEAKGQIAPAIGHPHGMTSWTPQTRRTETKCIVPYYYTDTKINGFRGTHWLNGSCVQDYGTVTLMPFSGIPTTKPESRFSHEEEIVTPSYYSIQLPDYQIKTELTATKRAGILRFRFGKKDRHFVLAEPNSDEGEGFIEVHPERNEVVGYNPVHRIYQGSGESAGFSGYFVIRFDQPFRQVQTFEGTSLSAARSASGSTQNRKQVGAVLEFADNAGLQVTARVGTSFTDLDGARRNLDAEIPDTRFDAIGKASETAWNKELGRVLVSGSENDKALFYTALYHTKLTPRIFSDVDGRYPGFADDTTIHVAKGYDYYCDFSMWDTFRAGLPLHVLLEPGRSASLMQSLTKKAEQGGWMPIFPCWNQYTAAMVGDHVQSAIADAYLKGVRNFDVQSAYAYLRKNAFEANPDWKSYVSGKGRRGMESYLKYNYIPLEDSVWQAFHRREQVSRTLEYAYDDFCLSQLATALGKTDDARQLATRALNYRHVIDPVTGWARGRYADGRWITPFDPFAQRASFITEGSPAQYTWFVPQDVNGLIRQIGGADRFNAKLDTMFSKGYYWHGNEPGNHTAYLYAWGGQPYKTQYWVRKLIREEYGLGPGGLSGNEDGGQMSAWLAFSMLGFYPACPGRPEYVIGSPVFPEASLKLANGKTFTLRAKGTSDTNIYIRSAMLNGKPFTRTYLTHAEILAGGTLEVIMGPEPDKTRGSREADRPGSLSR</sequence>
<accession>A0A1G9NC06</accession>
<dbReference type="Gene3D" id="3.30.2080.10">
    <property type="entry name" value="GH92 mannosidase domain"/>
    <property type="match status" value="1"/>
</dbReference>
<evidence type="ECO:0000313" key="8">
    <source>
        <dbReference type="Proteomes" id="UP000198901"/>
    </source>
</evidence>
<dbReference type="STRING" id="563176.SAMN04488090_1940"/>
<dbReference type="AlphaFoldDB" id="A0A1G9NC06"/>
<comment type="subunit">
    <text evidence="2">Monomer.</text>
</comment>
<evidence type="ECO:0000259" key="5">
    <source>
        <dbReference type="Pfam" id="PF07971"/>
    </source>
</evidence>
<feature type="compositionally biased region" description="Basic and acidic residues" evidence="4">
    <location>
        <begin position="38"/>
        <end position="47"/>
    </location>
</feature>
<dbReference type="InterPro" id="IPR050883">
    <property type="entry name" value="PNGase"/>
</dbReference>
<dbReference type="InterPro" id="IPR005887">
    <property type="entry name" value="GH92_a_mannosidase_put"/>
</dbReference>
<dbReference type="Proteomes" id="UP000198901">
    <property type="component" value="Unassembled WGS sequence"/>
</dbReference>
<dbReference type="NCBIfam" id="TIGR01180">
    <property type="entry name" value="aman2_put"/>
    <property type="match status" value="1"/>
</dbReference>
<gene>
    <name evidence="7" type="ORF">SAMN04488090_1940</name>
</gene>
<protein>
    <submittedName>
        <fullName evidence="7">Alpha-1,2-mannosidase, putative</fullName>
    </submittedName>
</protein>
<dbReference type="OrthoDB" id="9804511at2"/>